<name>A0A932I083_UNCTE</name>
<comment type="caution">
    <text evidence="1">The sequence shown here is derived from an EMBL/GenBank/DDBJ whole genome shotgun (WGS) entry which is preliminary data.</text>
</comment>
<sequence length="111" mass="12164">MGVINLENIEAGMVLAADAKARNGRVLLPAGNALTGKHLQIFKAWGVTEADIEGVTRQDVAAAAAAESQVEPRLLERAQAILQERFRHVEDGHPFAEELRRLCLLRTVKKL</sequence>
<reference evidence="1" key="1">
    <citation type="submission" date="2020-07" db="EMBL/GenBank/DDBJ databases">
        <title>Huge and variable diversity of episymbiotic CPR bacteria and DPANN archaea in groundwater ecosystems.</title>
        <authorList>
            <person name="He C.Y."/>
            <person name="Keren R."/>
            <person name="Whittaker M."/>
            <person name="Farag I.F."/>
            <person name="Doudna J."/>
            <person name="Cate J.H.D."/>
            <person name="Banfield J.F."/>
        </authorList>
    </citation>
    <scope>NUCLEOTIDE SEQUENCE</scope>
    <source>
        <strain evidence="1">NC_groundwater_763_Ag_S-0.2um_68_21</strain>
    </source>
</reference>
<gene>
    <name evidence="1" type="ORF">HYZ11_15075</name>
</gene>
<proteinExistence type="predicted"/>
<evidence type="ECO:0000313" key="2">
    <source>
        <dbReference type="Proteomes" id="UP000782312"/>
    </source>
</evidence>
<dbReference type="EMBL" id="JACPUR010000036">
    <property type="protein sequence ID" value="MBI3128926.1"/>
    <property type="molecule type" value="Genomic_DNA"/>
</dbReference>
<protein>
    <submittedName>
        <fullName evidence="1">Uncharacterized protein</fullName>
    </submittedName>
</protein>
<accession>A0A932I083</accession>
<dbReference type="AlphaFoldDB" id="A0A932I083"/>
<dbReference type="Proteomes" id="UP000782312">
    <property type="component" value="Unassembled WGS sequence"/>
</dbReference>
<evidence type="ECO:0000313" key="1">
    <source>
        <dbReference type="EMBL" id="MBI3128926.1"/>
    </source>
</evidence>
<organism evidence="1 2">
    <name type="scientific">Tectimicrobiota bacterium</name>
    <dbReference type="NCBI Taxonomy" id="2528274"/>
    <lineage>
        <taxon>Bacteria</taxon>
        <taxon>Pseudomonadati</taxon>
        <taxon>Nitrospinota/Tectimicrobiota group</taxon>
        <taxon>Candidatus Tectimicrobiota</taxon>
    </lineage>
</organism>